<feature type="transmembrane region" description="Helical" evidence="1">
    <location>
        <begin position="314"/>
        <end position="337"/>
    </location>
</feature>
<dbReference type="AlphaFoldDB" id="A0A226EAN2"/>
<sequence length="407" mass="46411">MAEIVFKIIDAYAPIYNKCPTPIIYDPKTRRLRAIRSLRKLIPWIVCCILIWGVFSIVPKLFQLYYILRRARQLGHFPSKIEEPFAAPRHLVSICMVTLLFGSAILISSFSYFCHGNIVPDVNAILALTETITMQRNLTGTNKNKTTKKSHTWNDPTAIPRFVPRFLLYMAPAISIFAVYKGTDPFTFILSWIPKKTLPPKIRLLVKLFSFLNLTLAYATSLQIICGSGYMVCIVAWLLLYNLKQVDATSRMTSTLSSISPYNQLQIILTSLTPVQTTASFFGLALTASITIMCNIISITMYDVLPPNLYMLGPFWSLVLFIGANIVLKNASQYGIVSKEMLRRWKKNVTLSKTGKEHARRVRAMRLIRPWIGIWRTNMIPVDRKLMCDYDVLISESTLDCLLVFEE</sequence>
<feature type="transmembrane region" description="Helical" evidence="1">
    <location>
        <begin position="89"/>
        <end position="113"/>
    </location>
</feature>
<organism evidence="2 3">
    <name type="scientific">Folsomia candida</name>
    <name type="common">Springtail</name>
    <dbReference type="NCBI Taxonomy" id="158441"/>
    <lineage>
        <taxon>Eukaryota</taxon>
        <taxon>Metazoa</taxon>
        <taxon>Ecdysozoa</taxon>
        <taxon>Arthropoda</taxon>
        <taxon>Hexapoda</taxon>
        <taxon>Collembola</taxon>
        <taxon>Entomobryomorpha</taxon>
        <taxon>Isotomoidea</taxon>
        <taxon>Isotomidae</taxon>
        <taxon>Proisotominae</taxon>
        <taxon>Folsomia</taxon>
    </lineage>
</organism>
<keyword evidence="3" id="KW-1185">Reference proteome</keyword>
<evidence type="ECO:0000313" key="3">
    <source>
        <dbReference type="Proteomes" id="UP000198287"/>
    </source>
</evidence>
<proteinExistence type="predicted"/>
<reference evidence="2 3" key="1">
    <citation type="submission" date="2015-12" db="EMBL/GenBank/DDBJ databases">
        <title>The genome of Folsomia candida.</title>
        <authorList>
            <person name="Faddeeva A."/>
            <person name="Derks M.F."/>
            <person name="Anvar Y."/>
            <person name="Smit S."/>
            <person name="Van Straalen N."/>
            <person name="Roelofs D."/>
        </authorList>
    </citation>
    <scope>NUCLEOTIDE SEQUENCE [LARGE SCALE GENOMIC DNA]</scope>
    <source>
        <strain evidence="2 3">VU population</strain>
        <tissue evidence="2">Whole body</tissue>
    </source>
</reference>
<comment type="caution">
    <text evidence="2">The sequence shown here is derived from an EMBL/GenBank/DDBJ whole genome shotgun (WGS) entry which is preliminary data.</text>
</comment>
<keyword evidence="1" id="KW-0472">Membrane</keyword>
<keyword evidence="1" id="KW-1133">Transmembrane helix</keyword>
<feature type="transmembrane region" description="Helical" evidence="1">
    <location>
        <begin position="227"/>
        <end position="243"/>
    </location>
</feature>
<dbReference type="EMBL" id="LNIX01000005">
    <property type="protein sequence ID" value="OXA54470.1"/>
    <property type="molecule type" value="Genomic_DNA"/>
</dbReference>
<accession>A0A226EAN2</accession>
<feature type="transmembrane region" description="Helical" evidence="1">
    <location>
        <begin position="166"/>
        <end position="183"/>
    </location>
</feature>
<name>A0A226EAN2_FOLCA</name>
<feature type="transmembrane region" description="Helical" evidence="1">
    <location>
        <begin position="281"/>
        <end position="302"/>
    </location>
</feature>
<keyword evidence="1" id="KW-0812">Transmembrane</keyword>
<evidence type="ECO:0000256" key="1">
    <source>
        <dbReference type="SAM" id="Phobius"/>
    </source>
</evidence>
<dbReference type="Proteomes" id="UP000198287">
    <property type="component" value="Unassembled WGS sequence"/>
</dbReference>
<gene>
    <name evidence="2" type="ORF">Fcan01_10330</name>
</gene>
<protein>
    <submittedName>
        <fullName evidence="2">Uncharacterized protein</fullName>
    </submittedName>
</protein>
<evidence type="ECO:0000313" key="2">
    <source>
        <dbReference type="EMBL" id="OXA54470.1"/>
    </source>
</evidence>
<feature type="transmembrane region" description="Helical" evidence="1">
    <location>
        <begin position="41"/>
        <end position="68"/>
    </location>
</feature>